<dbReference type="Proteomes" id="UP001165263">
    <property type="component" value="Unassembled WGS sequence"/>
</dbReference>
<keyword evidence="2" id="KW-0378">Hydrolase</keyword>
<feature type="domain" description="AB hydrolase-1" evidence="1">
    <location>
        <begin position="48"/>
        <end position="225"/>
    </location>
</feature>
<dbReference type="GO" id="GO:0016787">
    <property type="term" value="F:hydrolase activity"/>
    <property type="evidence" value="ECO:0007669"/>
    <property type="project" value="UniProtKB-KW"/>
</dbReference>
<dbReference type="Gene3D" id="3.40.50.1820">
    <property type="entry name" value="alpha/beta hydrolase"/>
    <property type="match status" value="1"/>
</dbReference>
<evidence type="ECO:0000313" key="3">
    <source>
        <dbReference type="Proteomes" id="UP001165263"/>
    </source>
</evidence>
<dbReference type="PANTHER" id="PTHR43433">
    <property type="entry name" value="HYDROLASE, ALPHA/BETA FOLD FAMILY PROTEIN"/>
    <property type="match status" value="1"/>
</dbReference>
<dbReference type="PANTHER" id="PTHR43433:SF5">
    <property type="entry name" value="AB HYDROLASE-1 DOMAIN-CONTAINING PROTEIN"/>
    <property type="match status" value="1"/>
</dbReference>
<gene>
    <name evidence="2" type="ORF">NX786_17585</name>
</gene>
<dbReference type="InterPro" id="IPR000073">
    <property type="entry name" value="AB_hydrolase_1"/>
</dbReference>
<dbReference type="SUPFAM" id="SSF53474">
    <property type="entry name" value="alpha/beta-Hydrolases"/>
    <property type="match status" value="1"/>
</dbReference>
<reference evidence="2" key="1">
    <citation type="submission" date="2022-08" db="EMBL/GenBank/DDBJ databases">
        <title>Reclassification of Massilia species as members of the genera Telluria, Duganella, Pseudoduganella, Mokoshia gen. nov. and Zemynaea gen. nov. using orthogonal and non-orthogonal genome-based approaches.</title>
        <authorList>
            <person name="Bowman J.P."/>
        </authorList>
    </citation>
    <scope>NUCLEOTIDE SEQUENCE</scope>
    <source>
        <strain evidence="2">LMG 11547</strain>
    </source>
</reference>
<name>A0ABT2C191_9BURK</name>
<organism evidence="2 3">
    <name type="scientific">Telluria mixta</name>
    <dbReference type="NCBI Taxonomy" id="34071"/>
    <lineage>
        <taxon>Bacteria</taxon>
        <taxon>Pseudomonadati</taxon>
        <taxon>Pseudomonadota</taxon>
        <taxon>Betaproteobacteria</taxon>
        <taxon>Burkholderiales</taxon>
        <taxon>Oxalobacteraceae</taxon>
        <taxon>Telluria group</taxon>
        <taxon>Telluria</taxon>
    </lineage>
</organism>
<dbReference type="EMBL" id="JANUHC010000006">
    <property type="protein sequence ID" value="MCS0631148.1"/>
    <property type="molecule type" value="Genomic_DNA"/>
</dbReference>
<dbReference type="RefSeq" id="WP_259450230.1">
    <property type="nucleotide sequence ID" value="NZ_CP119520.1"/>
</dbReference>
<comment type="caution">
    <text evidence="2">The sequence shown here is derived from an EMBL/GenBank/DDBJ whole genome shotgun (WGS) entry which is preliminary data.</text>
</comment>
<dbReference type="Pfam" id="PF12697">
    <property type="entry name" value="Abhydrolase_6"/>
    <property type="match status" value="1"/>
</dbReference>
<evidence type="ECO:0000259" key="1">
    <source>
        <dbReference type="Pfam" id="PF12697"/>
    </source>
</evidence>
<proteinExistence type="predicted"/>
<evidence type="ECO:0000313" key="2">
    <source>
        <dbReference type="EMBL" id="MCS0631148.1"/>
    </source>
</evidence>
<sequence length="238" mass="25914">MNSPSRLDLIPGTLCDQRLWGKLVPLLPADFVVSHVPLFKARTRAQMQALISARTAPAAHIVAFSMGAYLALEHALAHPDRVASLVLISSSARGLRAEEKERRQRSMAVLAQHAFAGTTTTQLRSFVLPAHLDDPSIAGVIRQMSVDLGKETMLAQFAASMERPDLMARLRELRCPVLIVGAEEDAMVRAADLRAMAEQVPGATLEIIANSGHMIPLEAPQTLCDVLVGFYRRIVVAH</sequence>
<dbReference type="InterPro" id="IPR050471">
    <property type="entry name" value="AB_hydrolase"/>
</dbReference>
<accession>A0ABT2C191</accession>
<protein>
    <submittedName>
        <fullName evidence="2">Alpha/beta hydrolase</fullName>
    </submittedName>
</protein>
<dbReference type="InterPro" id="IPR029058">
    <property type="entry name" value="AB_hydrolase_fold"/>
</dbReference>
<keyword evidence="3" id="KW-1185">Reference proteome</keyword>